<evidence type="ECO:0000313" key="1">
    <source>
        <dbReference type="EMBL" id="MFD2160783.1"/>
    </source>
</evidence>
<organism evidence="1 2">
    <name type="scientific">Paradesertivirga mongoliensis</name>
    <dbReference type="NCBI Taxonomy" id="2100740"/>
    <lineage>
        <taxon>Bacteria</taxon>
        <taxon>Pseudomonadati</taxon>
        <taxon>Bacteroidota</taxon>
        <taxon>Sphingobacteriia</taxon>
        <taxon>Sphingobacteriales</taxon>
        <taxon>Sphingobacteriaceae</taxon>
        <taxon>Paradesertivirga</taxon>
    </lineage>
</organism>
<dbReference type="Proteomes" id="UP001597387">
    <property type="component" value="Unassembled WGS sequence"/>
</dbReference>
<keyword evidence="2" id="KW-1185">Reference proteome</keyword>
<dbReference type="EMBL" id="JBHUHZ010000001">
    <property type="protein sequence ID" value="MFD2160783.1"/>
    <property type="molecule type" value="Genomic_DNA"/>
</dbReference>
<gene>
    <name evidence="1" type="ORF">ACFSJU_00115</name>
</gene>
<evidence type="ECO:0000313" key="2">
    <source>
        <dbReference type="Proteomes" id="UP001597387"/>
    </source>
</evidence>
<accession>A0ABW4ZFI8</accession>
<dbReference type="RefSeq" id="WP_255902041.1">
    <property type="nucleotide sequence ID" value="NZ_JAFMZO010000002.1"/>
</dbReference>
<proteinExistence type="predicted"/>
<sequence>MKKQEKPTIIKLSERFDKQLLNILSQELDALKNTKNNIIKTLRPKSNDGLQVA</sequence>
<name>A0ABW4ZFI8_9SPHI</name>
<reference evidence="2" key="1">
    <citation type="journal article" date="2019" name="Int. J. Syst. Evol. Microbiol.">
        <title>The Global Catalogue of Microorganisms (GCM) 10K type strain sequencing project: providing services to taxonomists for standard genome sequencing and annotation.</title>
        <authorList>
            <consortium name="The Broad Institute Genomics Platform"/>
            <consortium name="The Broad Institute Genome Sequencing Center for Infectious Disease"/>
            <person name="Wu L."/>
            <person name="Ma J."/>
        </authorList>
    </citation>
    <scope>NUCLEOTIDE SEQUENCE [LARGE SCALE GENOMIC DNA]</scope>
    <source>
        <strain evidence="2">KCTC 42217</strain>
    </source>
</reference>
<protein>
    <submittedName>
        <fullName evidence="1">Uncharacterized protein</fullName>
    </submittedName>
</protein>
<comment type="caution">
    <text evidence="1">The sequence shown here is derived from an EMBL/GenBank/DDBJ whole genome shotgun (WGS) entry which is preliminary data.</text>
</comment>